<keyword evidence="2" id="KW-1185">Reference proteome</keyword>
<accession>A0ABT9ZTN8</accession>
<proteinExistence type="predicted"/>
<reference evidence="1 2" key="1">
    <citation type="submission" date="2023-07" db="EMBL/GenBank/DDBJ databases">
        <title>Genomic Encyclopedia of Type Strains, Phase IV (KMG-IV): sequencing the most valuable type-strain genomes for metagenomic binning, comparative biology and taxonomic classification.</title>
        <authorList>
            <person name="Goeker M."/>
        </authorList>
    </citation>
    <scope>NUCLEOTIDE SEQUENCE [LARGE SCALE GENOMIC DNA]</scope>
    <source>
        <strain evidence="1 2">DSM 9768</strain>
    </source>
</reference>
<evidence type="ECO:0000313" key="2">
    <source>
        <dbReference type="Proteomes" id="UP001230005"/>
    </source>
</evidence>
<name>A0ABT9ZTN8_9BACI</name>
<sequence length="131" mass="14904">MTKQIVINEIADNLQTYLSKVLNVQFAISTTDKDIEIIGDPNSSNSFLMYFLQIPENGDYIEITRIFLPPSERKTRKGLGMIRISYAVARQHNYATVISQTTQSFYDYLINKGAHSLKPNEAVQLLDTTQI</sequence>
<protein>
    <recommendedName>
        <fullName evidence="3">N-acetyltransferase domain-containing protein</fullName>
    </recommendedName>
</protein>
<organism evidence="1 2">
    <name type="scientific">Evansella vedderi</name>
    <dbReference type="NCBI Taxonomy" id="38282"/>
    <lineage>
        <taxon>Bacteria</taxon>
        <taxon>Bacillati</taxon>
        <taxon>Bacillota</taxon>
        <taxon>Bacilli</taxon>
        <taxon>Bacillales</taxon>
        <taxon>Bacillaceae</taxon>
        <taxon>Evansella</taxon>
    </lineage>
</organism>
<evidence type="ECO:0000313" key="1">
    <source>
        <dbReference type="EMBL" id="MDQ0254609.1"/>
    </source>
</evidence>
<comment type="caution">
    <text evidence="1">The sequence shown here is derived from an EMBL/GenBank/DDBJ whole genome shotgun (WGS) entry which is preliminary data.</text>
</comment>
<dbReference type="Proteomes" id="UP001230005">
    <property type="component" value="Unassembled WGS sequence"/>
</dbReference>
<dbReference type="RefSeq" id="WP_307324764.1">
    <property type="nucleotide sequence ID" value="NZ_JAUSUG010000006.1"/>
</dbReference>
<dbReference type="InterPro" id="IPR016181">
    <property type="entry name" value="Acyl_CoA_acyltransferase"/>
</dbReference>
<dbReference type="SUPFAM" id="SSF55729">
    <property type="entry name" value="Acyl-CoA N-acyltransferases (Nat)"/>
    <property type="match status" value="1"/>
</dbReference>
<evidence type="ECO:0008006" key="3">
    <source>
        <dbReference type="Google" id="ProtNLM"/>
    </source>
</evidence>
<gene>
    <name evidence="1" type="ORF">J2S74_001988</name>
</gene>
<dbReference type="EMBL" id="JAUSUG010000006">
    <property type="protein sequence ID" value="MDQ0254609.1"/>
    <property type="molecule type" value="Genomic_DNA"/>
</dbReference>